<keyword evidence="1" id="KW-0472">Membrane</keyword>
<dbReference type="EMBL" id="JBHSZI010000001">
    <property type="protein sequence ID" value="MFC7059326.1"/>
    <property type="molecule type" value="Genomic_DNA"/>
</dbReference>
<keyword evidence="1" id="KW-1133">Transmembrane helix</keyword>
<organism evidence="3 4">
    <name type="scientific">Halovenus salina</name>
    <dbReference type="NCBI Taxonomy" id="1510225"/>
    <lineage>
        <taxon>Archaea</taxon>
        <taxon>Methanobacteriati</taxon>
        <taxon>Methanobacteriota</taxon>
        <taxon>Stenosarchaea group</taxon>
        <taxon>Halobacteria</taxon>
        <taxon>Halobacteriales</taxon>
        <taxon>Haloarculaceae</taxon>
        <taxon>Halovenus</taxon>
    </lineage>
</organism>
<dbReference type="InterPro" id="IPR026870">
    <property type="entry name" value="Zinc_ribbon_dom"/>
</dbReference>
<protein>
    <submittedName>
        <fullName evidence="3">Zinc-ribbon domain-containing protein</fullName>
    </submittedName>
</protein>
<dbReference type="Proteomes" id="UP001596445">
    <property type="component" value="Unassembled WGS sequence"/>
</dbReference>
<feature type="transmembrane region" description="Helical" evidence="1">
    <location>
        <begin position="64"/>
        <end position="93"/>
    </location>
</feature>
<dbReference type="Pfam" id="PF13240">
    <property type="entry name" value="Zn_Ribbon_1"/>
    <property type="match status" value="1"/>
</dbReference>
<keyword evidence="4" id="KW-1185">Reference proteome</keyword>
<keyword evidence="1" id="KW-0812">Transmembrane</keyword>
<comment type="caution">
    <text evidence="3">The sequence shown here is derived from an EMBL/GenBank/DDBJ whole genome shotgun (WGS) entry which is preliminary data.</text>
</comment>
<sequence length="131" mass="13643">MDECRECGTQIPDGANFCQECGAPQNEAAAKALYRYMKRHAGELAESADNAGSGGDLLTRLGYALGWILVVAGFVVVPNPASGFLIFGGIVALPPIRRLLGRQLGQPPGMSRMLLVSLTSAAIGVGVIVLS</sequence>
<evidence type="ECO:0000313" key="4">
    <source>
        <dbReference type="Proteomes" id="UP001596445"/>
    </source>
</evidence>
<accession>A0ABD5W1A0</accession>
<dbReference type="RefSeq" id="WP_267162099.1">
    <property type="nucleotide sequence ID" value="NZ_CP112972.1"/>
</dbReference>
<evidence type="ECO:0000313" key="3">
    <source>
        <dbReference type="EMBL" id="MFC7059326.1"/>
    </source>
</evidence>
<dbReference type="GeneID" id="76631477"/>
<name>A0ABD5W1A0_9EURY</name>
<feature type="transmembrane region" description="Helical" evidence="1">
    <location>
        <begin position="113"/>
        <end position="130"/>
    </location>
</feature>
<feature type="domain" description="Zinc-ribbon" evidence="2">
    <location>
        <begin position="4"/>
        <end position="24"/>
    </location>
</feature>
<evidence type="ECO:0000256" key="1">
    <source>
        <dbReference type="SAM" id="Phobius"/>
    </source>
</evidence>
<dbReference type="AlphaFoldDB" id="A0ABD5W1A0"/>
<proteinExistence type="predicted"/>
<evidence type="ECO:0000259" key="2">
    <source>
        <dbReference type="Pfam" id="PF13240"/>
    </source>
</evidence>
<gene>
    <name evidence="3" type="ORF">ACFQQG_15570</name>
</gene>
<reference evidence="3 4" key="1">
    <citation type="journal article" date="2019" name="Int. J. Syst. Evol. Microbiol.">
        <title>The Global Catalogue of Microorganisms (GCM) 10K type strain sequencing project: providing services to taxonomists for standard genome sequencing and annotation.</title>
        <authorList>
            <consortium name="The Broad Institute Genomics Platform"/>
            <consortium name="The Broad Institute Genome Sequencing Center for Infectious Disease"/>
            <person name="Wu L."/>
            <person name="Ma J."/>
        </authorList>
    </citation>
    <scope>NUCLEOTIDE SEQUENCE [LARGE SCALE GENOMIC DNA]</scope>
    <source>
        <strain evidence="3 4">JCM 30072</strain>
    </source>
</reference>